<dbReference type="GO" id="GO:0003677">
    <property type="term" value="F:DNA binding"/>
    <property type="evidence" value="ECO:0007669"/>
    <property type="project" value="InterPro"/>
</dbReference>
<keyword evidence="6" id="KW-1185">Reference proteome</keyword>
<dbReference type="Gene3D" id="3.40.50.300">
    <property type="entry name" value="P-loop containing nucleotide triphosphate hydrolases"/>
    <property type="match status" value="1"/>
</dbReference>
<evidence type="ECO:0000259" key="4">
    <source>
        <dbReference type="SMART" id="SM00382"/>
    </source>
</evidence>
<evidence type="ECO:0000313" key="5">
    <source>
        <dbReference type="EMBL" id="AKI80128.1"/>
    </source>
</evidence>
<dbReference type="InterPro" id="IPR003959">
    <property type="entry name" value="ATPase_AAA_core"/>
</dbReference>
<evidence type="ECO:0000256" key="2">
    <source>
        <dbReference type="ARBA" id="ARBA00022741"/>
    </source>
</evidence>
<dbReference type="CDD" id="cd00009">
    <property type="entry name" value="AAA"/>
    <property type="match status" value="1"/>
</dbReference>
<dbReference type="GO" id="GO:0006261">
    <property type="term" value="P:DNA-templated DNA replication"/>
    <property type="evidence" value="ECO:0007669"/>
    <property type="project" value="TreeGrafter"/>
</dbReference>
<protein>
    <submittedName>
        <fullName evidence="5">Replication factor c small subunit</fullName>
    </submittedName>
</protein>
<reference evidence="5 6" key="1">
    <citation type="submission" date="2014-10" db="EMBL/GenBank/DDBJ databases">
        <title>Pan-genome analysis of Brazilian lineage A amoebal mimiviruses.</title>
        <authorList>
            <person name="Assis F.L."/>
            <person name="Abrahao J.S."/>
            <person name="Kroon E.G."/>
            <person name="Dornas F.P."/>
            <person name="Andrade K.R."/>
            <person name="Borato P.V.M."/>
            <person name="Pilotto M.R."/>
            <person name="Benamar S."/>
            <person name="LaScola B."/>
            <person name="Colson P."/>
        </authorList>
    </citation>
    <scope>NUCLEOTIDE SEQUENCE [LARGE SCALE GENOMIC DNA]</scope>
    <source>
        <strain evidence="5 6">Kroon</strain>
    </source>
</reference>
<evidence type="ECO:0000256" key="1">
    <source>
        <dbReference type="ARBA" id="ARBA00022705"/>
    </source>
</evidence>
<dbReference type="EMBL" id="KM982402">
    <property type="protein sequence ID" value="AKI80128.1"/>
    <property type="molecule type" value="Genomic_DNA"/>
</dbReference>
<dbReference type="GO" id="GO:0006281">
    <property type="term" value="P:DNA repair"/>
    <property type="evidence" value="ECO:0007669"/>
    <property type="project" value="TreeGrafter"/>
</dbReference>
<dbReference type="KEGG" id="vg:80513926"/>
<dbReference type="Gene3D" id="1.10.8.60">
    <property type="match status" value="1"/>
</dbReference>
<dbReference type="Proteomes" id="UP000240461">
    <property type="component" value="Segment"/>
</dbReference>
<dbReference type="InterPro" id="IPR050238">
    <property type="entry name" value="DNA_Rep/Repair_Clamp_Loader"/>
</dbReference>
<dbReference type="InterPro" id="IPR013748">
    <property type="entry name" value="Rep_factorC_C"/>
</dbReference>
<dbReference type="SUPFAM" id="SSF52540">
    <property type="entry name" value="P-loop containing nucleoside triphosphate hydrolases"/>
    <property type="match status" value="1"/>
</dbReference>
<dbReference type="InterPro" id="IPR027417">
    <property type="entry name" value="P-loop_NTPase"/>
</dbReference>
<name>A0A0G2Y2Z9_9VIRU</name>
<dbReference type="GO" id="GO:0005524">
    <property type="term" value="F:ATP binding"/>
    <property type="evidence" value="ECO:0007669"/>
    <property type="project" value="UniProtKB-KW"/>
</dbReference>
<dbReference type="Pfam" id="PF08542">
    <property type="entry name" value="Rep_fac_C"/>
    <property type="match status" value="1"/>
</dbReference>
<dbReference type="SUPFAM" id="SSF48019">
    <property type="entry name" value="post-AAA+ oligomerization domain-like"/>
    <property type="match status" value="1"/>
</dbReference>
<dbReference type="CDD" id="cd18140">
    <property type="entry name" value="HLD_clamp_RFC"/>
    <property type="match status" value="1"/>
</dbReference>
<dbReference type="Gene3D" id="1.20.272.10">
    <property type="match status" value="1"/>
</dbReference>
<accession>A0A0G2Y2Z9</accession>
<dbReference type="GO" id="GO:0016887">
    <property type="term" value="F:ATP hydrolysis activity"/>
    <property type="evidence" value="ECO:0007669"/>
    <property type="project" value="InterPro"/>
</dbReference>
<evidence type="ECO:0000256" key="3">
    <source>
        <dbReference type="ARBA" id="ARBA00022840"/>
    </source>
</evidence>
<dbReference type="SMART" id="SM00382">
    <property type="entry name" value="AAA"/>
    <property type="match status" value="1"/>
</dbReference>
<sequence length="319" mass="36707">MTNSIPWIEKYRPTNIDDVIIDDNISKQINIFLQDRENVHLIITGSPGVGKTSTVRCIAKELLGEDMSQGYLEINAAEDRGVRSISTIIPPFCKKVFAANKSKIILLDEADIMTSKCQYDINNMIKKFGRKTKFIFTCNDSSKIIEDIQSICRILRFKKLTDEQINQYLSKICVNEKIPYDEQGLRTICYISNGDMRKSINDLQKTAFTFGKITKNLVLKICKVPDPEDIRKIISLCLESNLEKADEIMNNIIKLDYCYFDIVTSFIYVLKVYNMSENLRLRLIMIVNETKINISKGLRSKLQLTGMICRLIKEIQKNV</sequence>
<dbReference type="InterPro" id="IPR008921">
    <property type="entry name" value="DNA_pol3_clamp-load_cplx_C"/>
</dbReference>
<proteinExistence type="predicted"/>
<keyword evidence="3" id="KW-0067">ATP-binding</keyword>
<dbReference type="PANTHER" id="PTHR11669:SF5">
    <property type="entry name" value="REPLICATION FACTOR C SUBUNIT 2"/>
    <property type="match status" value="1"/>
</dbReference>
<keyword evidence="1" id="KW-0235">DNA replication</keyword>
<organism evidence="5 6">
    <name type="scientific">Acanthamoeba polyphaga mimivirus Kroon</name>
    <dbReference type="NCBI Taxonomy" id="3069720"/>
    <lineage>
        <taxon>Viruses</taxon>
        <taxon>Varidnaviria</taxon>
        <taxon>Bamfordvirae</taxon>
        <taxon>Nucleocytoviricota</taxon>
        <taxon>Megaviricetes</taxon>
        <taxon>Imitervirales</taxon>
        <taxon>Mimiviridae</taxon>
        <taxon>Megamimivirinae</taxon>
        <taxon>Mimivirus</taxon>
        <taxon>Mimivirus lagoaense</taxon>
    </lineage>
</organism>
<dbReference type="InterPro" id="IPR047854">
    <property type="entry name" value="RFC_lid"/>
</dbReference>
<evidence type="ECO:0000313" key="6">
    <source>
        <dbReference type="Proteomes" id="UP000240461"/>
    </source>
</evidence>
<dbReference type="Pfam" id="PF21960">
    <property type="entry name" value="RCF1-5-like_lid"/>
    <property type="match status" value="1"/>
</dbReference>
<dbReference type="PANTHER" id="PTHR11669">
    <property type="entry name" value="REPLICATION FACTOR C / DNA POLYMERASE III GAMMA-TAU SUBUNIT"/>
    <property type="match status" value="1"/>
</dbReference>
<dbReference type="GO" id="GO:0003689">
    <property type="term" value="F:DNA clamp loader activity"/>
    <property type="evidence" value="ECO:0007669"/>
    <property type="project" value="TreeGrafter"/>
</dbReference>
<feature type="domain" description="AAA+ ATPase" evidence="4">
    <location>
        <begin position="37"/>
        <end position="161"/>
    </location>
</feature>
<dbReference type="InterPro" id="IPR003593">
    <property type="entry name" value="AAA+_ATPase"/>
</dbReference>
<keyword evidence="2" id="KW-0547">Nucleotide-binding</keyword>
<dbReference type="Pfam" id="PF00004">
    <property type="entry name" value="AAA"/>
    <property type="match status" value="1"/>
</dbReference>